<dbReference type="EMBL" id="RBNI01001433">
    <property type="protein sequence ID" value="RUP50423.1"/>
    <property type="molecule type" value="Genomic_DNA"/>
</dbReference>
<dbReference type="Proteomes" id="UP000268093">
    <property type="component" value="Unassembled WGS sequence"/>
</dbReference>
<evidence type="ECO:0000313" key="2">
    <source>
        <dbReference type="Proteomes" id="UP000268093"/>
    </source>
</evidence>
<reference evidence="1 2" key="1">
    <citation type="journal article" date="2018" name="New Phytol.">
        <title>Phylogenomics of Endogonaceae and evolution of mycorrhizas within Mucoromycota.</title>
        <authorList>
            <person name="Chang Y."/>
            <person name="Desiro A."/>
            <person name="Na H."/>
            <person name="Sandor L."/>
            <person name="Lipzen A."/>
            <person name="Clum A."/>
            <person name="Barry K."/>
            <person name="Grigoriev I.V."/>
            <person name="Martin F.M."/>
            <person name="Stajich J.E."/>
            <person name="Smith M.E."/>
            <person name="Bonito G."/>
            <person name="Spatafora J.W."/>
        </authorList>
    </citation>
    <scope>NUCLEOTIDE SEQUENCE [LARGE SCALE GENOMIC DNA]</scope>
    <source>
        <strain evidence="1 2">GMNB39</strain>
    </source>
</reference>
<gene>
    <name evidence="1" type="ORF">BC936DRAFT_139119</name>
</gene>
<accession>A0A433DHU2</accession>
<dbReference type="AlphaFoldDB" id="A0A433DHU2"/>
<comment type="caution">
    <text evidence="1">The sequence shown here is derived from an EMBL/GenBank/DDBJ whole genome shotgun (WGS) entry which is preliminary data.</text>
</comment>
<keyword evidence="2" id="KW-1185">Reference proteome</keyword>
<sequence length="79" mass="9030">MTVNEDRSFERPQLHEKNHSRALLFGLDRRRTMDTQKPTGDIPEVFQKLDYASFGSARTSSGVCLAGTHSIAYKSRRRC</sequence>
<evidence type="ECO:0000313" key="1">
    <source>
        <dbReference type="EMBL" id="RUP50423.1"/>
    </source>
</evidence>
<protein>
    <submittedName>
        <fullName evidence="1">Uncharacterized protein</fullName>
    </submittedName>
</protein>
<name>A0A433DHU2_9FUNG</name>
<proteinExistence type="predicted"/>
<organism evidence="1 2">
    <name type="scientific">Jimgerdemannia flammicorona</name>
    <dbReference type="NCBI Taxonomy" id="994334"/>
    <lineage>
        <taxon>Eukaryota</taxon>
        <taxon>Fungi</taxon>
        <taxon>Fungi incertae sedis</taxon>
        <taxon>Mucoromycota</taxon>
        <taxon>Mucoromycotina</taxon>
        <taxon>Endogonomycetes</taxon>
        <taxon>Endogonales</taxon>
        <taxon>Endogonaceae</taxon>
        <taxon>Jimgerdemannia</taxon>
    </lineage>
</organism>